<dbReference type="InterPro" id="IPR007362">
    <property type="entry name" value="DUF429"/>
</dbReference>
<evidence type="ECO:0000313" key="1">
    <source>
        <dbReference type="EMBL" id="KAA0023699.1"/>
    </source>
</evidence>
<protein>
    <submittedName>
        <fullName evidence="1">DUF429 domain-containing protein</fullName>
    </submittedName>
</protein>
<dbReference type="RefSeq" id="WP_149429857.1">
    <property type="nucleotide sequence ID" value="NZ_VLNY01000003.1"/>
</dbReference>
<reference evidence="1 2" key="1">
    <citation type="submission" date="2019-07" db="EMBL/GenBank/DDBJ databases">
        <title>Rhodococcus cavernicolus sp. nov., isolated from a cave.</title>
        <authorList>
            <person name="Lee S.D."/>
        </authorList>
    </citation>
    <scope>NUCLEOTIDE SEQUENCE [LARGE SCALE GENOMIC DNA]</scope>
    <source>
        <strain evidence="1 2">C1-24</strain>
    </source>
</reference>
<dbReference type="Proteomes" id="UP000322244">
    <property type="component" value="Unassembled WGS sequence"/>
</dbReference>
<dbReference type="AlphaFoldDB" id="A0A5A7SE80"/>
<organism evidence="1 2">
    <name type="scientific">Antrihabitans cavernicola</name>
    <dbReference type="NCBI Taxonomy" id="2495913"/>
    <lineage>
        <taxon>Bacteria</taxon>
        <taxon>Bacillati</taxon>
        <taxon>Actinomycetota</taxon>
        <taxon>Actinomycetes</taxon>
        <taxon>Mycobacteriales</taxon>
        <taxon>Nocardiaceae</taxon>
        <taxon>Antrihabitans</taxon>
    </lineage>
</organism>
<accession>A0A5A7SE80</accession>
<dbReference type="OrthoDB" id="4870479at2"/>
<keyword evidence="2" id="KW-1185">Reference proteome</keyword>
<evidence type="ECO:0000313" key="2">
    <source>
        <dbReference type="Proteomes" id="UP000322244"/>
    </source>
</evidence>
<proteinExistence type="predicted"/>
<gene>
    <name evidence="1" type="ORF">FOY51_08930</name>
</gene>
<comment type="caution">
    <text evidence="1">The sequence shown here is derived from an EMBL/GenBank/DDBJ whole genome shotgun (WGS) entry which is preliminary data.</text>
</comment>
<dbReference type="Pfam" id="PF04250">
    <property type="entry name" value="DUF429"/>
    <property type="match status" value="1"/>
</dbReference>
<name>A0A5A7SE80_9NOCA</name>
<sequence>MTTVGVDLAAEPAKTAMAVVTWTTKSARVVKLATGISDSDIVAAAAGATRIGIDAPFGWPEAFVDFVAGHHAHRPLAGPLETRDQRRPLAKRLTDLVVQQRSGVVPMSVSADRIAHVALRCVGILAALNVADRVDGVAVEAYPAAALKHWGLQNRGYKGSAAGGFDDLVTAFTTATPWLDFGEFDGMWRESDDAFDAVIAALIARAAALGRTALPDGPERDVASREGWIHVPTGPLDDLLGPRISS</sequence>
<dbReference type="EMBL" id="VLNY01000003">
    <property type="protein sequence ID" value="KAA0023699.1"/>
    <property type="molecule type" value="Genomic_DNA"/>
</dbReference>